<evidence type="ECO:0000313" key="3">
    <source>
        <dbReference type="EMBL" id="TCP03713.1"/>
    </source>
</evidence>
<reference evidence="4" key="2">
    <citation type="submission" date="2021-12" db="EMBL/GenBank/DDBJ databases">
        <authorList>
            <person name="Veyrier F.J."/>
        </authorList>
    </citation>
    <scope>NUCLEOTIDE SEQUENCE</scope>
    <source>
        <strain evidence="4">1258/02</strain>
    </source>
</reference>
<evidence type="ECO:0000256" key="1">
    <source>
        <dbReference type="SAM" id="MobiDB-lite"/>
    </source>
</evidence>
<evidence type="ECO:0000313" key="4">
    <source>
        <dbReference type="EMBL" id="UOO79817.1"/>
    </source>
</evidence>
<dbReference type="EMBL" id="CP091507">
    <property type="protein sequence ID" value="UOO79817.1"/>
    <property type="molecule type" value="Genomic_DNA"/>
</dbReference>
<dbReference type="Proteomes" id="UP000294721">
    <property type="component" value="Unassembled WGS sequence"/>
</dbReference>
<dbReference type="KEGG" id="usu:LVJ78_01975"/>
<feature type="chain" id="PRO_5042090348" description="Lipoprotein" evidence="2">
    <location>
        <begin position="25"/>
        <end position="184"/>
    </location>
</feature>
<evidence type="ECO:0000313" key="6">
    <source>
        <dbReference type="Proteomes" id="UP000829756"/>
    </source>
</evidence>
<dbReference type="Proteomes" id="UP000829756">
    <property type="component" value="Chromosome"/>
</dbReference>
<evidence type="ECO:0000256" key="2">
    <source>
        <dbReference type="SAM" id="SignalP"/>
    </source>
</evidence>
<dbReference type="AlphaFoldDB" id="A0AAE9KIG6"/>
<accession>A0AAE9KIG6</accession>
<dbReference type="PROSITE" id="PS51257">
    <property type="entry name" value="PROKAR_LIPOPROTEIN"/>
    <property type="match status" value="1"/>
</dbReference>
<protein>
    <recommendedName>
        <fullName evidence="7">Lipoprotein</fullName>
    </recommendedName>
</protein>
<name>A0AAE9KIG6_9NEIS</name>
<organism evidence="4 6">
    <name type="scientific">Uruburuella suis</name>
    <dbReference type="NCBI Taxonomy" id="252130"/>
    <lineage>
        <taxon>Bacteria</taxon>
        <taxon>Pseudomonadati</taxon>
        <taxon>Pseudomonadota</taxon>
        <taxon>Betaproteobacteria</taxon>
        <taxon>Neisseriales</taxon>
        <taxon>Neisseriaceae</taxon>
        <taxon>Uruburuella</taxon>
    </lineage>
</organism>
<feature type="region of interest" description="Disordered" evidence="1">
    <location>
        <begin position="25"/>
        <end position="46"/>
    </location>
</feature>
<reference evidence="4" key="3">
    <citation type="journal article" date="2022" name="Res Sq">
        <title>Evolution of multicellular longitudinally dividing oral cavity symbionts (Neisseriaceae).</title>
        <authorList>
            <person name="Nyongesa S."/>
            <person name="Weber P."/>
            <person name="Bernet E."/>
            <person name="Pullido F."/>
            <person name="Nieckarz M."/>
            <person name="Delaby M."/>
            <person name="Nieves C."/>
            <person name="Viehboeck T."/>
            <person name="Krause N."/>
            <person name="Rivera-Millot A."/>
            <person name="Nakamura A."/>
            <person name="Vischer N."/>
            <person name="VanNieuwenhze M."/>
            <person name="Brun Y."/>
            <person name="Cava F."/>
            <person name="Bulgheresi S."/>
            <person name="Veyrier F."/>
        </authorList>
    </citation>
    <scope>NUCLEOTIDE SEQUENCE</scope>
    <source>
        <strain evidence="4">1258/02</strain>
    </source>
</reference>
<gene>
    <name evidence="3" type="ORF">EV680_1194</name>
    <name evidence="4" type="ORF">LVJ78_01975</name>
</gene>
<feature type="signal peptide" evidence="2">
    <location>
        <begin position="1"/>
        <end position="24"/>
    </location>
</feature>
<evidence type="ECO:0008006" key="7">
    <source>
        <dbReference type="Google" id="ProtNLM"/>
    </source>
</evidence>
<proteinExistence type="predicted"/>
<keyword evidence="5" id="KW-1185">Reference proteome</keyword>
<dbReference type="EMBL" id="SLXE01000019">
    <property type="protein sequence ID" value="TCP03713.1"/>
    <property type="molecule type" value="Genomic_DNA"/>
</dbReference>
<dbReference type="RefSeq" id="WP_132954171.1">
    <property type="nucleotide sequence ID" value="NZ_CP091507.1"/>
</dbReference>
<feature type="compositionally biased region" description="Low complexity" evidence="1">
    <location>
        <begin position="25"/>
        <end position="45"/>
    </location>
</feature>
<evidence type="ECO:0000313" key="5">
    <source>
        <dbReference type="Proteomes" id="UP000294721"/>
    </source>
</evidence>
<keyword evidence="2" id="KW-0732">Signal</keyword>
<sequence>MRFPFNGIAASLLALGLAACGNSAEQNSTSAPAASQPIAASQPAATGVSEPLAQLASEIRSASEGSTAAAGEQNNGPVKAFTAYGVGKTAWRAVVRGEAEAKGNKLTLEGEHIDMVELDAARSAYAKGVEFTADAAGVPVNLNIRSQTCKDDQGNTTEFTATLDYGKQTLKGCAVAGAQEHAPT</sequence>
<reference evidence="3 5" key="1">
    <citation type="submission" date="2019-03" db="EMBL/GenBank/DDBJ databases">
        <title>Genomic Encyclopedia of Type Strains, Phase IV (KMG-IV): sequencing the most valuable type-strain genomes for metagenomic binning, comparative biology and taxonomic classification.</title>
        <authorList>
            <person name="Goeker M."/>
        </authorList>
    </citation>
    <scope>NUCLEOTIDE SEQUENCE [LARGE SCALE GENOMIC DNA]</scope>
    <source>
        <strain evidence="3 5">DSM 17474</strain>
    </source>
</reference>